<name>A0A1Y1YMS2_9FUNG</name>
<evidence type="ECO:0000256" key="1">
    <source>
        <dbReference type="SAM" id="Phobius"/>
    </source>
</evidence>
<dbReference type="Proteomes" id="UP000193498">
    <property type="component" value="Unassembled WGS sequence"/>
</dbReference>
<keyword evidence="1" id="KW-1133">Transmembrane helix</keyword>
<dbReference type="EMBL" id="MCFE01000099">
    <property type="protein sequence ID" value="ORX99330.1"/>
    <property type="molecule type" value="Genomic_DNA"/>
</dbReference>
<organism evidence="2 3">
    <name type="scientific">Basidiobolus meristosporus CBS 931.73</name>
    <dbReference type="NCBI Taxonomy" id="1314790"/>
    <lineage>
        <taxon>Eukaryota</taxon>
        <taxon>Fungi</taxon>
        <taxon>Fungi incertae sedis</taxon>
        <taxon>Zoopagomycota</taxon>
        <taxon>Entomophthoromycotina</taxon>
        <taxon>Basidiobolomycetes</taxon>
        <taxon>Basidiobolales</taxon>
        <taxon>Basidiobolaceae</taxon>
        <taxon>Basidiobolus</taxon>
    </lineage>
</organism>
<keyword evidence="1" id="KW-0812">Transmembrane</keyword>
<feature type="non-terminal residue" evidence="2">
    <location>
        <position position="1"/>
    </location>
</feature>
<protein>
    <submittedName>
        <fullName evidence="2">Uncharacterized protein</fullName>
    </submittedName>
</protein>
<comment type="caution">
    <text evidence="2">The sequence shown here is derived from an EMBL/GenBank/DDBJ whole genome shotgun (WGS) entry which is preliminary data.</text>
</comment>
<evidence type="ECO:0000313" key="3">
    <source>
        <dbReference type="Proteomes" id="UP000193498"/>
    </source>
</evidence>
<keyword evidence="1" id="KW-0472">Membrane</keyword>
<dbReference type="OrthoDB" id="5514856at2759"/>
<dbReference type="AlphaFoldDB" id="A0A1Y1YMS2"/>
<dbReference type="InParanoid" id="A0A1Y1YMS2"/>
<sequence length="57" mass="6150">MAKKLQAKDSGNIVTKFFRNEILAADKRPGNLNVALGVTVFGVSIAFLRNFGDLLAV</sequence>
<gene>
    <name evidence="2" type="ORF">K493DRAFT_313264</name>
</gene>
<proteinExistence type="predicted"/>
<reference evidence="2 3" key="1">
    <citation type="submission" date="2016-07" db="EMBL/GenBank/DDBJ databases">
        <title>Pervasive Adenine N6-methylation of Active Genes in Fungi.</title>
        <authorList>
            <consortium name="DOE Joint Genome Institute"/>
            <person name="Mondo S.J."/>
            <person name="Dannebaum R.O."/>
            <person name="Kuo R.C."/>
            <person name="Labutti K."/>
            <person name="Haridas S."/>
            <person name="Kuo A."/>
            <person name="Salamov A."/>
            <person name="Ahrendt S.R."/>
            <person name="Lipzen A."/>
            <person name="Sullivan W."/>
            <person name="Andreopoulos W.B."/>
            <person name="Clum A."/>
            <person name="Lindquist E."/>
            <person name="Daum C."/>
            <person name="Ramamoorthy G.K."/>
            <person name="Gryganskyi A."/>
            <person name="Culley D."/>
            <person name="Magnuson J.K."/>
            <person name="James T.Y."/>
            <person name="O'Malley M.A."/>
            <person name="Stajich J.E."/>
            <person name="Spatafora J.W."/>
            <person name="Visel A."/>
            <person name="Grigoriev I.V."/>
        </authorList>
    </citation>
    <scope>NUCLEOTIDE SEQUENCE [LARGE SCALE GENOMIC DNA]</scope>
    <source>
        <strain evidence="2 3">CBS 931.73</strain>
    </source>
</reference>
<accession>A0A1Y1YMS2</accession>
<evidence type="ECO:0000313" key="2">
    <source>
        <dbReference type="EMBL" id="ORX99330.1"/>
    </source>
</evidence>
<feature type="transmembrane region" description="Helical" evidence="1">
    <location>
        <begin position="32"/>
        <end position="51"/>
    </location>
</feature>
<keyword evidence="3" id="KW-1185">Reference proteome</keyword>